<organism evidence="2 3">
    <name type="scientific">Carnegiea gigantea</name>
    <dbReference type="NCBI Taxonomy" id="171969"/>
    <lineage>
        <taxon>Eukaryota</taxon>
        <taxon>Viridiplantae</taxon>
        <taxon>Streptophyta</taxon>
        <taxon>Embryophyta</taxon>
        <taxon>Tracheophyta</taxon>
        <taxon>Spermatophyta</taxon>
        <taxon>Magnoliopsida</taxon>
        <taxon>eudicotyledons</taxon>
        <taxon>Gunneridae</taxon>
        <taxon>Pentapetalae</taxon>
        <taxon>Caryophyllales</taxon>
        <taxon>Cactineae</taxon>
        <taxon>Cactaceae</taxon>
        <taxon>Cactoideae</taxon>
        <taxon>Echinocereeae</taxon>
        <taxon>Carnegiea</taxon>
    </lineage>
</organism>
<gene>
    <name evidence="2" type="ORF">Cgig2_011313</name>
</gene>
<dbReference type="AlphaFoldDB" id="A0A9Q1GLC8"/>
<comment type="caution">
    <text evidence="2">The sequence shown here is derived from an EMBL/GenBank/DDBJ whole genome shotgun (WGS) entry which is preliminary data.</text>
</comment>
<protein>
    <submittedName>
        <fullName evidence="2">Uncharacterized protein</fullName>
    </submittedName>
</protein>
<feature type="compositionally biased region" description="Basic and acidic residues" evidence="1">
    <location>
        <begin position="28"/>
        <end position="37"/>
    </location>
</feature>
<dbReference type="Proteomes" id="UP001153076">
    <property type="component" value="Unassembled WGS sequence"/>
</dbReference>
<evidence type="ECO:0000313" key="2">
    <source>
        <dbReference type="EMBL" id="KAJ8421185.1"/>
    </source>
</evidence>
<feature type="compositionally biased region" description="Basic and acidic residues" evidence="1">
    <location>
        <begin position="1"/>
        <end position="10"/>
    </location>
</feature>
<feature type="region of interest" description="Disordered" evidence="1">
    <location>
        <begin position="1"/>
        <end position="20"/>
    </location>
</feature>
<proteinExistence type="predicted"/>
<keyword evidence="3" id="KW-1185">Reference proteome</keyword>
<feature type="region of interest" description="Disordered" evidence="1">
    <location>
        <begin position="27"/>
        <end position="67"/>
    </location>
</feature>
<sequence>MLCHEDEGKNGDCSLGPHGRPLYTWRAADSRWHPPRESRRHTRQPEGVRPFRLSTDLPGPNGASEDEELMDALSEDELLDECLEEEPGEPVREEVLELVEAASASGLDWDGAEQGLPCVLSASNLSGDMMRGVDLADAGHHPTINKGREVGELQVLTLHLGPVSPSGMSSLDE</sequence>
<reference evidence="2" key="1">
    <citation type="submission" date="2022-04" db="EMBL/GenBank/DDBJ databases">
        <title>Carnegiea gigantea Genome sequencing and assembly v2.</title>
        <authorList>
            <person name="Copetti D."/>
            <person name="Sanderson M.J."/>
            <person name="Burquez A."/>
            <person name="Wojciechowski M.F."/>
        </authorList>
    </citation>
    <scope>NUCLEOTIDE SEQUENCE</scope>
    <source>
        <strain evidence="2">SGP5-SGP5p</strain>
        <tissue evidence="2">Aerial part</tissue>
    </source>
</reference>
<evidence type="ECO:0000256" key="1">
    <source>
        <dbReference type="SAM" id="MobiDB-lite"/>
    </source>
</evidence>
<evidence type="ECO:0000313" key="3">
    <source>
        <dbReference type="Proteomes" id="UP001153076"/>
    </source>
</evidence>
<name>A0A9Q1GLC8_9CARY</name>
<dbReference type="EMBL" id="JAKOGI010002867">
    <property type="protein sequence ID" value="KAJ8421185.1"/>
    <property type="molecule type" value="Genomic_DNA"/>
</dbReference>
<accession>A0A9Q1GLC8</accession>